<dbReference type="InterPro" id="IPR001775">
    <property type="entry name" value="GspD/PilQ"/>
</dbReference>
<feature type="region of interest" description="Disordered" evidence="11">
    <location>
        <begin position="312"/>
        <end position="356"/>
    </location>
</feature>
<dbReference type="AlphaFoldDB" id="A0A0K1PCS2"/>
<feature type="compositionally biased region" description="Basic and acidic residues" evidence="11">
    <location>
        <begin position="840"/>
        <end position="850"/>
    </location>
</feature>
<reference evidence="16 17" key="1">
    <citation type="submission" date="2015-08" db="EMBL/GenBank/DDBJ databases">
        <authorList>
            <person name="Babu N.S."/>
            <person name="Beckwith C.J."/>
            <person name="Beseler K.G."/>
            <person name="Brison A."/>
            <person name="Carone J.V."/>
            <person name="Caskin T.P."/>
            <person name="Diamond M."/>
            <person name="Durham M.E."/>
            <person name="Foxe J.M."/>
            <person name="Go M."/>
            <person name="Henderson B.A."/>
            <person name="Jones I.B."/>
            <person name="McGettigan J.A."/>
            <person name="Micheletti S.J."/>
            <person name="Nasrallah M.E."/>
            <person name="Ortiz D."/>
            <person name="Piller C.R."/>
            <person name="Privatt S.R."/>
            <person name="Schneider S.L."/>
            <person name="Sharp S."/>
            <person name="Smith T.C."/>
            <person name="Stanton J.D."/>
            <person name="Ullery H.E."/>
            <person name="Wilson R.J."/>
            <person name="Serrano M.G."/>
            <person name="Buck G."/>
            <person name="Lee V."/>
            <person name="Wang Y."/>
            <person name="Carvalho R."/>
            <person name="Voegtly L."/>
            <person name="Shi R."/>
            <person name="Duckworth R."/>
            <person name="Johnson A."/>
            <person name="Loviza R."/>
            <person name="Walstead R."/>
            <person name="Shah Z."/>
            <person name="Kiflezghi M."/>
            <person name="Wade K."/>
            <person name="Ball S.L."/>
            <person name="Bradley K.W."/>
            <person name="Asai D.J."/>
            <person name="Bowman C.A."/>
            <person name="Russell D.A."/>
            <person name="Pope W.H."/>
            <person name="Jacobs-Sera D."/>
            <person name="Hendrix R.W."/>
            <person name="Hatfull G.F."/>
        </authorList>
    </citation>
    <scope>NUCLEOTIDE SEQUENCE [LARGE SCALE GENOMIC DNA]</scope>
    <source>
        <strain evidence="16 17">DSM 27710</strain>
    </source>
</reference>
<proteinExistence type="inferred from homology"/>
<dbReference type="PANTHER" id="PTHR30332">
    <property type="entry name" value="PROBABLE GENERAL SECRETION PATHWAY PROTEIN D"/>
    <property type="match status" value="1"/>
</dbReference>
<organism evidence="16 17">
    <name type="scientific">Vulgatibacter incomptus</name>
    <dbReference type="NCBI Taxonomy" id="1391653"/>
    <lineage>
        <taxon>Bacteria</taxon>
        <taxon>Pseudomonadati</taxon>
        <taxon>Myxococcota</taxon>
        <taxon>Myxococcia</taxon>
        <taxon>Myxococcales</taxon>
        <taxon>Cystobacterineae</taxon>
        <taxon>Vulgatibacteraceae</taxon>
        <taxon>Vulgatibacter</taxon>
    </lineage>
</organism>
<evidence type="ECO:0000256" key="10">
    <source>
        <dbReference type="RuleBase" id="RU004004"/>
    </source>
</evidence>
<gene>
    <name evidence="16" type="ORF">AKJ08_1707</name>
</gene>
<evidence type="ECO:0000256" key="6">
    <source>
        <dbReference type="ARBA" id="ARBA00022729"/>
    </source>
</evidence>
<feature type="domain" description="Type II/III secretion system secretin-like" evidence="13">
    <location>
        <begin position="579"/>
        <end position="765"/>
    </location>
</feature>
<feature type="compositionally biased region" description="Pro residues" evidence="11">
    <location>
        <begin position="64"/>
        <end position="75"/>
    </location>
</feature>
<dbReference type="KEGG" id="vin:AKJ08_1707"/>
<keyword evidence="6 12" id="KW-0732">Signal</keyword>
<dbReference type="PRINTS" id="PR00811">
    <property type="entry name" value="BCTERIALGSPD"/>
</dbReference>
<keyword evidence="9" id="KW-0998">Cell outer membrane</keyword>
<name>A0A0K1PCS2_9BACT</name>
<evidence type="ECO:0000256" key="11">
    <source>
        <dbReference type="SAM" id="MobiDB-lite"/>
    </source>
</evidence>
<dbReference type="GO" id="GO:0015627">
    <property type="term" value="C:type II protein secretion system complex"/>
    <property type="evidence" value="ECO:0007669"/>
    <property type="project" value="InterPro"/>
</dbReference>
<dbReference type="InterPro" id="IPR004846">
    <property type="entry name" value="T2SS/T3SS_dom"/>
</dbReference>
<comment type="subcellular location">
    <subcellularLocation>
        <location evidence="1 10">Cell outer membrane</location>
    </subcellularLocation>
</comment>
<evidence type="ECO:0000256" key="7">
    <source>
        <dbReference type="ARBA" id="ARBA00022927"/>
    </source>
</evidence>
<accession>A0A0K1PCS2</accession>
<keyword evidence="8" id="KW-0472">Membrane</keyword>
<dbReference type="Gene3D" id="3.30.1370.120">
    <property type="match status" value="3"/>
</dbReference>
<evidence type="ECO:0000256" key="1">
    <source>
        <dbReference type="ARBA" id="ARBA00004442"/>
    </source>
</evidence>
<dbReference type="NCBIfam" id="TIGR02517">
    <property type="entry name" value="type_II_gspD"/>
    <property type="match status" value="1"/>
</dbReference>
<evidence type="ECO:0000259" key="14">
    <source>
        <dbReference type="Pfam" id="PF03958"/>
    </source>
</evidence>
<dbReference type="Pfam" id="PF03958">
    <property type="entry name" value="Secretin_N"/>
    <property type="match status" value="2"/>
</dbReference>
<feature type="domain" description="NolW-like" evidence="14">
    <location>
        <begin position="289"/>
        <end position="386"/>
    </location>
</feature>
<feature type="region of interest" description="Disordered" evidence="11">
    <location>
        <begin position="413"/>
        <end position="441"/>
    </location>
</feature>
<feature type="region of interest" description="Disordered" evidence="11">
    <location>
        <begin position="820"/>
        <end position="888"/>
    </location>
</feature>
<dbReference type="Proteomes" id="UP000055590">
    <property type="component" value="Chromosome"/>
</dbReference>
<evidence type="ECO:0000256" key="3">
    <source>
        <dbReference type="ARBA" id="ARBA00022448"/>
    </source>
</evidence>
<feature type="signal peptide" evidence="12">
    <location>
        <begin position="1"/>
        <end position="25"/>
    </location>
</feature>
<dbReference type="InterPro" id="IPR005644">
    <property type="entry name" value="NolW-like"/>
</dbReference>
<feature type="region of interest" description="Disordered" evidence="11">
    <location>
        <begin position="33"/>
        <end position="117"/>
    </location>
</feature>
<dbReference type="GO" id="GO:0009279">
    <property type="term" value="C:cell outer membrane"/>
    <property type="evidence" value="ECO:0007669"/>
    <property type="project" value="UniProtKB-SubCell"/>
</dbReference>
<evidence type="ECO:0000256" key="12">
    <source>
        <dbReference type="SAM" id="SignalP"/>
    </source>
</evidence>
<dbReference type="RefSeq" id="WP_050725645.1">
    <property type="nucleotide sequence ID" value="NZ_CP012332.1"/>
</dbReference>
<feature type="compositionally biased region" description="Low complexity" evidence="11">
    <location>
        <begin position="326"/>
        <end position="345"/>
    </location>
</feature>
<feature type="chain" id="PRO_5005465419" evidence="12">
    <location>
        <begin position="26"/>
        <end position="888"/>
    </location>
</feature>
<dbReference type="EMBL" id="CP012332">
    <property type="protein sequence ID" value="AKU91320.1"/>
    <property type="molecule type" value="Genomic_DNA"/>
</dbReference>
<evidence type="ECO:0000313" key="17">
    <source>
        <dbReference type="Proteomes" id="UP000055590"/>
    </source>
</evidence>
<dbReference type="OrthoDB" id="9775455at2"/>
<evidence type="ECO:0000259" key="15">
    <source>
        <dbReference type="Pfam" id="PF21305"/>
    </source>
</evidence>
<feature type="compositionally biased region" description="Low complexity" evidence="11">
    <location>
        <begin position="53"/>
        <end position="63"/>
    </location>
</feature>
<dbReference type="InterPro" id="IPR013356">
    <property type="entry name" value="T2SS_GspD"/>
</dbReference>
<keyword evidence="3 10" id="KW-0813">Transport</keyword>
<dbReference type="InterPro" id="IPR049371">
    <property type="entry name" value="GspD-like_N0"/>
</dbReference>
<dbReference type="PATRIC" id="fig|1391653.3.peg.1789"/>
<keyword evidence="17" id="KW-1185">Reference proteome</keyword>
<evidence type="ECO:0000256" key="2">
    <source>
        <dbReference type="ARBA" id="ARBA00006980"/>
    </source>
</evidence>
<evidence type="ECO:0000256" key="9">
    <source>
        <dbReference type="ARBA" id="ARBA00023237"/>
    </source>
</evidence>
<evidence type="ECO:0000256" key="8">
    <source>
        <dbReference type="ARBA" id="ARBA00023136"/>
    </source>
</evidence>
<feature type="compositionally biased region" description="Low complexity" evidence="11">
    <location>
        <begin position="851"/>
        <end position="860"/>
    </location>
</feature>
<feature type="compositionally biased region" description="Low complexity" evidence="11">
    <location>
        <begin position="76"/>
        <end position="106"/>
    </location>
</feature>
<dbReference type="Pfam" id="PF21305">
    <property type="entry name" value="type_II_gspD_N0"/>
    <property type="match status" value="1"/>
</dbReference>
<evidence type="ECO:0000259" key="13">
    <source>
        <dbReference type="Pfam" id="PF00263"/>
    </source>
</evidence>
<evidence type="ECO:0000256" key="5">
    <source>
        <dbReference type="ARBA" id="ARBA00022692"/>
    </source>
</evidence>
<dbReference type="PANTHER" id="PTHR30332:SF24">
    <property type="entry name" value="SECRETIN GSPD-RELATED"/>
    <property type="match status" value="1"/>
</dbReference>
<feature type="domain" description="GspD-like N0" evidence="15">
    <location>
        <begin position="123"/>
        <end position="195"/>
    </location>
</feature>
<dbReference type="InterPro" id="IPR050810">
    <property type="entry name" value="Bact_Secretion_Sys_Channel"/>
</dbReference>
<sequence length="888" mass="94702">MQIFRTYATTATIAALLLAAAPAAAQVPVRPSIGKELDRPGRNRPAIGSPQFQQRAAVQGAAQPPAPAQAAPPPAGSRQPPATQPPRQQQAQQQGQQGQQQAQQAPSKEQLRQASKRSGKFQLDFNKAEIADVVQTISDFTGKLFIVPENIRGKITIVGPEDGTGLVTADEAYAAFLSGLEANNWTVYPVGKYLKLVEKRSAATSNTWTYVEPGSIVPDDERVVTKVIRLHYVDTDAVSNPLKQLMSKDATVIPMPPDTLIVTEVALNLRRIERILAALDQPGGGDELRLIQIEYATAAEISEKLLQIFEAQGGGKPGQGRPAPRPMAATRPMPGSPEAPSAPGSDQGAPSITRVIPDERTNKLIVVANRKAFDQIEGLIRQLDVPTGETGRINVYYLENAKAEDLASTLQGLTSGASTQGPQGRPGMQGRRPGAPAAGQAAQASAAAELLSGEVKVSADKATNSLVIVGSAQDYKNIVKVIEKLDIPRRQVFVEAVIMEVNLRNTNELGFSLHGGATVDTENGIAPIVVGSQLGSASSLNLSSLVSMGGFLAGMQGPPIPAATELGVALPSFGVVMHAMTRNSDVNVLSTPHILTSDNEEAEITVGQNVPFQAGFAPQGISNLFNQTGANGSNAIAGALGSGFGLGSLFAPIQRQNVELKLKIKPQINESNYIRMEVEEQTEEIAEQDPVLGPTTAKRTAKTVVVAQDQTTVVIGGLIQERTIKSVQKTPILGDIPVLGWLFRDTATTKTKTNLLLFLTPYIVRDQSDFRRIFERKMREREEFMAAFYGTSSEYEVPVDFARKAGPVSIVSKQVEQEMQKLENGGPGAPGEAKVAPNKRSNEHPAERSHAQQGEQEAPAQPAPPQGGFDSETDHEAPAAPEVPPENE</sequence>
<dbReference type="STRING" id="1391653.AKJ08_1707"/>
<feature type="domain" description="NolW-like" evidence="14">
    <location>
        <begin position="395"/>
        <end position="491"/>
    </location>
</feature>
<dbReference type="InterPro" id="IPR038591">
    <property type="entry name" value="NolW-like_sf"/>
</dbReference>
<keyword evidence="7" id="KW-0653">Protein transport</keyword>
<keyword evidence="5" id="KW-0812">Transmembrane</keyword>
<keyword evidence="4" id="KW-1134">Transmembrane beta strand</keyword>
<evidence type="ECO:0000313" key="16">
    <source>
        <dbReference type="EMBL" id="AKU91320.1"/>
    </source>
</evidence>
<comment type="similarity">
    <text evidence="2">Belongs to the bacterial secretin family. GSP D subfamily.</text>
</comment>
<evidence type="ECO:0000256" key="4">
    <source>
        <dbReference type="ARBA" id="ARBA00022452"/>
    </source>
</evidence>
<dbReference type="Pfam" id="PF00263">
    <property type="entry name" value="Secretin"/>
    <property type="match status" value="1"/>
</dbReference>
<feature type="compositionally biased region" description="Low complexity" evidence="11">
    <location>
        <begin position="420"/>
        <end position="441"/>
    </location>
</feature>
<protein>
    <submittedName>
        <fullName evidence="16">General secretion pathway protein D / Type II secretion outermembrane pore forming protein (PulD)</fullName>
    </submittedName>
</protein>
<dbReference type="GO" id="GO:0015628">
    <property type="term" value="P:protein secretion by the type II secretion system"/>
    <property type="evidence" value="ECO:0007669"/>
    <property type="project" value="InterPro"/>
</dbReference>